<proteinExistence type="predicted"/>
<keyword evidence="1" id="KW-1133">Transmembrane helix</keyword>
<dbReference type="PANTHER" id="PTHR35758:SF2">
    <property type="entry name" value="TRANSMEMBRANE PROTEIN"/>
    <property type="match status" value="1"/>
</dbReference>
<dbReference type="PANTHER" id="PTHR35758">
    <property type="entry name" value="TRANSMEMBRANE PROTEIN"/>
    <property type="match status" value="1"/>
</dbReference>
<evidence type="ECO:0000256" key="1">
    <source>
        <dbReference type="SAM" id="Phobius"/>
    </source>
</evidence>
<reference evidence="2" key="1">
    <citation type="submission" date="2024-03" db="EMBL/GenBank/DDBJ databases">
        <title>WGS assembly of Saponaria officinalis var. Norfolk2.</title>
        <authorList>
            <person name="Jenkins J."/>
            <person name="Shu S."/>
            <person name="Grimwood J."/>
            <person name="Barry K."/>
            <person name="Goodstein D."/>
            <person name="Schmutz J."/>
            <person name="Leebens-Mack J."/>
            <person name="Osbourn A."/>
        </authorList>
    </citation>
    <scope>NUCLEOTIDE SEQUENCE [LARGE SCALE GENOMIC DNA]</scope>
    <source>
        <strain evidence="2">JIC</strain>
    </source>
</reference>
<feature type="transmembrane region" description="Helical" evidence="1">
    <location>
        <begin position="86"/>
        <end position="107"/>
    </location>
</feature>
<dbReference type="Proteomes" id="UP001443914">
    <property type="component" value="Unassembled WGS sequence"/>
</dbReference>
<keyword evidence="3" id="KW-1185">Reference proteome</keyword>
<dbReference type="EMBL" id="JBDFQZ010000010">
    <property type="protein sequence ID" value="KAK9683911.1"/>
    <property type="molecule type" value="Genomic_DNA"/>
</dbReference>
<feature type="transmembrane region" description="Helical" evidence="1">
    <location>
        <begin position="50"/>
        <end position="74"/>
    </location>
</feature>
<gene>
    <name evidence="2" type="ORF">RND81_10G174400</name>
</gene>
<organism evidence="2 3">
    <name type="scientific">Saponaria officinalis</name>
    <name type="common">Common soapwort</name>
    <name type="synonym">Lychnis saponaria</name>
    <dbReference type="NCBI Taxonomy" id="3572"/>
    <lineage>
        <taxon>Eukaryota</taxon>
        <taxon>Viridiplantae</taxon>
        <taxon>Streptophyta</taxon>
        <taxon>Embryophyta</taxon>
        <taxon>Tracheophyta</taxon>
        <taxon>Spermatophyta</taxon>
        <taxon>Magnoliopsida</taxon>
        <taxon>eudicotyledons</taxon>
        <taxon>Gunneridae</taxon>
        <taxon>Pentapetalae</taxon>
        <taxon>Caryophyllales</taxon>
        <taxon>Caryophyllaceae</taxon>
        <taxon>Caryophylleae</taxon>
        <taxon>Saponaria</taxon>
    </lineage>
</organism>
<dbReference type="AlphaFoldDB" id="A0AAW1I329"/>
<evidence type="ECO:0000313" key="3">
    <source>
        <dbReference type="Proteomes" id="UP001443914"/>
    </source>
</evidence>
<keyword evidence="1" id="KW-0812">Transmembrane</keyword>
<sequence length="111" mass="12332">MDSIALRRRARMSSHGRLLAIICAILAVISPLYIDGRASREIEEEEEGTVISFAVVLPVLLLVLILGITVSCYLDQRFARFDAYWIHRVGGSSGGILFILTILLLVLKFKS</sequence>
<name>A0AAW1I329_SAPOF</name>
<evidence type="ECO:0008006" key="4">
    <source>
        <dbReference type="Google" id="ProtNLM"/>
    </source>
</evidence>
<accession>A0AAW1I329</accession>
<evidence type="ECO:0000313" key="2">
    <source>
        <dbReference type="EMBL" id="KAK9683911.1"/>
    </source>
</evidence>
<comment type="caution">
    <text evidence="2">The sequence shown here is derived from an EMBL/GenBank/DDBJ whole genome shotgun (WGS) entry which is preliminary data.</text>
</comment>
<keyword evidence="1" id="KW-0472">Membrane</keyword>
<protein>
    <recommendedName>
        <fullName evidence="4">Transmembrane protein</fullName>
    </recommendedName>
</protein>